<evidence type="ECO:0000313" key="2">
    <source>
        <dbReference type="Proteomes" id="UP000223854"/>
    </source>
</evidence>
<gene>
    <name evidence="1" type="ORF">CRX47_03195</name>
</gene>
<comment type="caution">
    <text evidence="1">The sequence shown here is derived from an EMBL/GenBank/DDBJ whole genome shotgun (WGS) entry which is preliminary data.</text>
</comment>
<dbReference type="SUPFAM" id="SSF54171">
    <property type="entry name" value="DNA-binding domain"/>
    <property type="match status" value="1"/>
</dbReference>
<dbReference type="RefSeq" id="WP_098926907.1">
    <property type="nucleotide sequence ID" value="NZ_CBCRVC010000006.1"/>
</dbReference>
<sequence>MIKGNKYDLSNEYGIGYDSKGESFLFDLEDYKKIKDYTWNVTHKKSNNKPYVTASLIGTGKIIYMHRLIMNAGKYNYYNPIDHINNNSTDNRKSNLRFATPTQNNYNTKIKPNNISGVTGVHYEKNKGKWRAEIGRKKLGRYNTKDEAIKARLLAEVEICGEFAPQKHLFEKYKINVL</sequence>
<dbReference type="InterPro" id="IPR016177">
    <property type="entry name" value="DNA-bd_dom_sf"/>
</dbReference>
<keyword evidence="2" id="KW-1185">Reference proteome</keyword>
<accession>A0ABX4K1Z8</accession>
<dbReference type="EMBL" id="PDLH01000007">
    <property type="protein sequence ID" value="PHG98896.1"/>
    <property type="molecule type" value="Genomic_DNA"/>
</dbReference>
<dbReference type="InterPro" id="IPR044925">
    <property type="entry name" value="His-Me_finger_sf"/>
</dbReference>
<name>A0ABX4K1Z8_CLOSG</name>
<evidence type="ECO:0008006" key="3">
    <source>
        <dbReference type="Google" id="ProtNLM"/>
    </source>
</evidence>
<proteinExistence type="predicted"/>
<dbReference type="Gene3D" id="3.90.75.20">
    <property type="match status" value="1"/>
</dbReference>
<organism evidence="1 2">
    <name type="scientific">Clostridium sporogenes</name>
    <dbReference type="NCBI Taxonomy" id="1509"/>
    <lineage>
        <taxon>Bacteria</taxon>
        <taxon>Bacillati</taxon>
        <taxon>Bacillota</taxon>
        <taxon>Clostridia</taxon>
        <taxon>Eubacteriales</taxon>
        <taxon>Clostridiaceae</taxon>
        <taxon>Clostridium</taxon>
    </lineage>
</organism>
<evidence type="ECO:0000313" key="1">
    <source>
        <dbReference type="EMBL" id="PHG98896.1"/>
    </source>
</evidence>
<dbReference type="Proteomes" id="UP000223854">
    <property type="component" value="Unassembled WGS sequence"/>
</dbReference>
<reference evidence="1 2" key="1">
    <citation type="submission" date="2017-09" db="EMBL/GenBank/DDBJ databases">
        <title>FDA dAtabase for Regulatory Grade micrObial Sequences (FDA-ARGOS): Supporting development and validation of Infectious Disease Dx tests.</title>
        <authorList>
            <person name="Kerrigan L."/>
            <person name="Long C."/>
            <person name="Tallon L.J."/>
            <person name="Sadzewicz L."/>
            <person name="Ott S."/>
            <person name="Zhao X."/>
            <person name="Nagaraj S."/>
            <person name="Vavikolanu K."/>
            <person name="Aluvathingal J."/>
            <person name="Nadendla S."/>
            <person name="Sichtig H."/>
        </authorList>
    </citation>
    <scope>NUCLEOTIDE SEQUENCE [LARGE SCALE GENOMIC DNA]</scope>
    <source>
        <strain evidence="1 2">FDAARGOS_423</strain>
    </source>
</reference>
<dbReference type="SUPFAM" id="SSF54060">
    <property type="entry name" value="His-Me finger endonucleases"/>
    <property type="match status" value="1"/>
</dbReference>
<protein>
    <recommendedName>
        <fullName evidence="3">HNH endonuclease</fullName>
    </recommendedName>
</protein>